<evidence type="ECO:0000256" key="2">
    <source>
        <dbReference type="SAM" id="SignalP"/>
    </source>
</evidence>
<organism evidence="4 5">
    <name type="scientific">Cyphellophora europaea (strain CBS 101466)</name>
    <name type="common">Phialophora europaea</name>
    <dbReference type="NCBI Taxonomy" id="1220924"/>
    <lineage>
        <taxon>Eukaryota</taxon>
        <taxon>Fungi</taxon>
        <taxon>Dikarya</taxon>
        <taxon>Ascomycota</taxon>
        <taxon>Pezizomycotina</taxon>
        <taxon>Eurotiomycetes</taxon>
        <taxon>Chaetothyriomycetidae</taxon>
        <taxon>Chaetothyriales</taxon>
        <taxon>Cyphellophoraceae</taxon>
        <taxon>Cyphellophora</taxon>
    </lineage>
</organism>
<dbReference type="Gene3D" id="1.20.120.1020">
    <property type="entry name" value="Prion-inhibition and propagation, HeLo domain"/>
    <property type="match status" value="1"/>
</dbReference>
<evidence type="ECO:0000313" key="4">
    <source>
        <dbReference type="EMBL" id="ETN39144.1"/>
    </source>
</evidence>
<dbReference type="eggNOG" id="ENOG502S8GV">
    <property type="taxonomic scope" value="Eukaryota"/>
</dbReference>
<dbReference type="Proteomes" id="UP000030752">
    <property type="component" value="Unassembled WGS sequence"/>
</dbReference>
<sequence>MAESAGLVIGAMALATMFSTCLELAEYVTLGKEYPTDHTGACTRMDLLKARLWTWGRNLNIQEPDCESWALREGWAAEKEVVARSLSRIKDILQRAGSLTEKCKPGPETFSIPSRPLIDNDFPHSSDSVHRTDDRVVSRNSVALLWRRTAWALHYKRKLDTVLVELEFLIHNLEQVVARLGLCSMSTQEAGGGVGAARRNENVTHTATYSYGNAKHGKFLTGPNVDAKRTGNNNNHGHAMTTTTTTSADHRYDDTSQSLWFNTEHDQDSRDKFFYGGKAAPQATPDAHVRKLRSAGR</sequence>
<dbReference type="Pfam" id="PF14479">
    <property type="entry name" value="HeLo"/>
    <property type="match status" value="1"/>
</dbReference>
<dbReference type="OrthoDB" id="20872at2759"/>
<dbReference type="InterPro" id="IPR038305">
    <property type="entry name" value="HeLo_sf"/>
</dbReference>
<evidence type="ECO:0000259" key="3">
    <source>
        <dbReference type="Pfam" id="PF14479"/>
    </source>
</evidence>
<keyword evidence="5" id="KW-1185">Reference proteome</keyword>
<keyword evidence="2" id="KW-0732">Signal</keyword>
<evidence type="ECO:0000256" key="1">
    <source>
        <dbReference type="SAM" id="MobiDB-lite"/>
    </source>
</evidence>
<accession>W2RTU6</accession>
<dbReference type="VEuPathDB" id="FungiDB:HMPREF1541_05367"/>
<dbReference type="InterPro" id="IPR029498">
    <property type="entry name" value="HeLo_dom"/>
</dbReference>
<dbReference type="HOGENOM" id="CLU_983590_0_0_1"/>
<feature type="region of interest" description="Disordered" evidence="1">
    <location>
        <begin position="229"/>
        <end position="249"/>
    </location>
</feature>
<name>W2RTU6_CYPE1</name>
<feature type="signal peptide" evidence="2">
    <location>
        <begin position="1"/>
        <end position="21"/>
    </location>
</feature>
<dbReference type="AlphaFoldDB" id="W2RTU6"/>
<dbReference type="InParanoid" id="W2RTU6"/>
<dbReference type="RefSeq" id="XP_008717929.1">
    <property type="nucleotide sequence ID" value="XM_008719707.1"/>
</dbReference>
<feature type="domain" description="Prion-inhibition and propagation HeLo" evidence="3">
    <location>
        <begin position="6"/>
        <end position="178"/>
    </location>
</feature>
<protein>
    <recommendedName>
        <fullName evidence="3">Prion-inhibition and propagation HeLo domain-containing protein</fullName>
    </recommendedName>
</protein>
<feature type="region of interest" description="Disordered" evidence="1">
    <location>
        <begin position="271"/>
        <end position="297"/>
    </location>
</feature>
<evidence type="ECO:0000313" key="5">
    <source>
        <dbReference type="Proteomes" id="UP000030752"/>
    </source>
</evidence>
<reference evidence="4 5" key="1">
    <citation type="submission" date="2013-03" db="EMBL/GenBank/DDBJ databases">
        <title>The Genome Sequence of Phialophora europaea CBS 101466.</title>
        <authorList>
            <consortium name="The Broad Institute Genomics Platform"/>
            <person name="Cuomo C."/>
            <person name="de Hoog S."/>
            <person name="Gorbushina A."/>
            <person name="Walker B."/>
            <person name="Young S.K."/>
            <person name="Zeng Q."/>
            <person name="Gargeya S."/>
            <person name="Fitzgerald M."/>
            <person name="Haas B."/>
            <person name="Abouelleil A."/>
            <person name="Allen A.W."/>
            <person name="Alvarado L."/>
            <person name="Arachchi H.M."/>
            <person name="Berlin A.M."/>
            <person name="Chapman S.B."/>
            <person name="Gainer-Dewar J."/>
            <person name="Goldberg J."/>
            <person name="Griggs A."/>
            <person name="Gujja S."/>
            <person name="Hansen M."/>
            <person name="Howarth C."/>
            <person name="Imamovic A."/>
            <person name="Ireland A."/>
            <person name="Larimer J."/>
            <person name="McCowan C."/>
            <person name="Murphy C."/>
            <person name="Pearson M."/>
            <person name="Poon T.W."/>
            <person name="Priest M."/>
            <person name="Roberts A."/>
            <person name="Saif S."/>
            <person name="Shea T."/>
            <person name="Sisk P."/>
            <person name="Sykes S."/>
            <person name="Wortman J."/>
            <person name="Nusbaum C."/>
            <person name="Birren B."/>
        </authorList>
    </citation>
    <scope>NUCLEOTIDE SEQUENCE [LARGE SCALE GENOMIC DNA]</scope>
    <source>
        <strain evidence="4 5">CBS 101466</strain>
    </source>
</reference>
<proteinExistence type="predicted"/>
<gene>
    <name evidence="4" type="ORF">HMPREF1541_05367</name>
</gene>
<dbReference type="EMBL" id="KB822721">
    <property type="protein sequence ID" value="ETN39144.1"/>
    <property type="molecule type" value="Genomic_DNA"/>
</dbReference>
<dbReference type="GeneID" id="19972706"/>
<feature type="chain" id="PRO_5004824539" description="Prion-inhibition and propagation HeLo domain-containing protein" evidence="2">
    <location>
        <begin position="22"/>
        <end position="297"/>
    </location>
</feature>
<dbReference type="STRING" id="1220924.W2RTU6"/>